<evidence type="ECO:0000256" key="3">
    <source>
        <dbReference type="ARBA" id="ARBA00010358"/>
    </source>
</evidence>
<protein>
    <recommendedName>
        <fullName evidence="4 16">Lipase chaperone</fullName>
    </recommendedName>
    <alternativeName>
        <fullName evidence="16">Lipase activator protein</fullName>
    </alternativeName>
    <alternativeName>
        <fullName evidence="15 16">Lipase foldase</fullName>
    </alternativeName>
    <alternativeName>
        <fullName evidence="13 16">Lipase helper protein</fullName>
    </alternativeName>
    <alternativeName>
        <fullName evidence="14 16">Lipase modulator</fullName>
    </alternativeName>
</protein>
<dbReference type="NCBIfam" id="NF002334">
    <property type="entry name" value="PRK01294.1-2"/>
    <property type="match status" value="1"/>
</dbReference>
<comment type="similarity">
    <text evidence="3 16">Belongs to the lipase chaperone family.</text>
</comment>
<reference evidence="17" key="1">
    <citation type="journal article" date="2014" name="Int. J. Syst. Evol. Microbiol.">
        <title>Complete genome sequence of Corynebacterium casei LMG S-19264T (=DSM 44701T), isolated from a smear-ripened cheese.</title>
        <authorList>
            <consortium name="US DOE Joint Genome Institute (JGI-PGF)"/>
            <person name="Walter F."/>
            <person name="Albersmeier A."/>
            <person name="Kalinowski J."/>
            <person name="Ruckert C."/>
        </authorList>
    </citation>
    <scope>NUCLEOTIDE SEQUENCE</scope>
    <source>
        <strain evidence="17">VKM B-2935</strain>
    </source>
</reference>
<organism evidence="17 18">
    <name type="scientific">Pseudomonas turukhanskensis</name>
    <dbReference type="NCBI Taxonomy" id="1806536"/>
    <lineage>
        <taxon>Bacteria</taxon>
        <taxon>Pseudomonadati</taxon>
        <taxon>Pseudomonadota</taxon>
        <taxon>Gammaproteobacteria</taxon>
        <taxon>Pseudomonadales</taxon>
        <taxon>Pseudomonadaceae</taxon>
        <taxon>Pseudomonas</taxon>
    </lineage>
</organism>
<reference evidence="17" key="2">
    <citation type="submission" date="2023-01" db="EMBL/GenBank/DDBJ databases">
        <authorList>
            <person name="Sun Q."/>
            <person name="Evtushenko L."/>
        </authorList>
    </citation>
    <scope>NUCLEOTIDE SEQUENCE</scope>
    <source>
        <strain evidence="17">VKM B-2935</strain>
    </source>
</reference>
<dbReference type="InterPro" id="IPR004961">
    <property type="entry name" value="Lipase_chaperone"/>
</dbReference>
<comment type="function">
    <text evidence="1 16">May be involved in the folding of the extracellular lipase during its passage through the periplasm.</text>
</comment>
<evidence type="ECO:0000256" key="10">
    <source>
        <dbReference type="ARBA" id="ARBA00023098"/>
    </source>
</evidence>
<gene>
    <name evidence="16 17" type="primary">lifO</name>
    <name evidence="17" type="ORF">GCM10017655_28210</name>
</gene>
<accession>A0A9W6K820</accession>
<dbReference type="GO" id="GO:0006457">
    <property type="term" value="P:protein folding"/>
    <property type="evidence" value="ECO:0007669"/>
    <property type="project" value="UniProtKB-UniRule"/>
</dbReference>
<dbReference type="GO" id="GO:0051082">
    <property type="term" value="F:unfolded protein binding"/>
    <property type="evidence" value="ECO:0007669"/>
    <property type="project" value="UniProtKB-UniRule"/>
</dbReference>
<evidence type="ECO:0000256" key="16">
    <source>
        <dbReference type="HAMAP-Rule" id="MF_00790"/>
    </source>
</evidence>
<keyword evidence="10 16" id="KW-0443">Lipid metabolism</keyword>
<comment type="subcellular location">
    <subcellularLocation>
        <location evidence="2">Cell inner membrane</location>
        <topology evidence="2">Single-pass membrane protein</topology>
        <orientation evidence="2">Periplasmic side</orientation>
    </subcellularLocation>
</comment>
<keyword evidence="12 16" id="KW-0143">Chaperone</keyword>
<name>A0A9W6K820_9PSED</name>
<evidence type="ECO:0000256" key="11">
    <source>
        <dbReference type="ARBA" id="ARBA00023136"/>
    </source>
</evidence>
<keyword evidence="11 16" id="KW-0472">Membrane</keyword>
<dbReference type="EMBL" id="BSFN01000007">
    <property type="protein sequence ID" value="GLK89759.1"/>
    <property type="molecule type" value="Genomic_DNA"/>
</dbReference>
<dbReference type="GO" id="GO:0016042">
    <property type="term" value="P:lipid catabolic process"/>
    <property type="evidence" value="ECO:0007669"/>
    <property type="project" value="UniProtKB-UniRule"/>
</dbReference>
<evidence type="ECO:0000256" key="1">
    <source>
        <dbReference type="ARBA" id="ARBA00003280"/>
    </source>
</evidence>
<evidence type="ECO:0000256" key="2">
    <source>
        <dbReference type="ARBA" id="ARBA00004383"/>
    </source>
</evidence>
<evidence type="ECO:0000256" key="12">
    <source>
        <dbReference type="ARBA" id="ARBA00023186"/>
    </source>
</evidence>
<dbReference type="GO" id="GO:0005886">
    <property type="term" value="C:plasma membrane"/>
    <property type="evidence" value="ECO:0007669"/>
    <property type="project" value="UniProtKB-SubCell"/>
</dbReference>
<proteinExistence type="inferred from homology"/>
<keyword evidence="9 16" id="KW-1133">Transmembrane helix</keyword>
<evidence type="ECO:0000256" key="13">
    <source>
        <dbReference type="ARBA" id="ARBA00030948"/>
    </source>
</evidence>
<comment type="caution">
    <text evidence="17">The sequence shown here is derived from an EMBL/GenBank/DDBJ whole genome shotgun (WGS) entry which is preliminary data.</text>
</comment>
<evidence type="ECO:0000256" key="14">
    <source>
        <dbReference type="ARBA" id="ARBA00031542"/>
    </source>
</evidence>
<keyword evidence="5 16" id="KW-1003">Cell membrane</keyword>
<sequence length="339" mass="37051">MKKLLLLLPVSFAVCVAVMLYLQPLDTSAPGPVVATPNAAKPAAAVQTPTDLVTSQVAPLPATLAPLPPSFKGTQVDGSFQVDGAGNLIITGDIRRIFDYFLSAYGEESLQDSVKRLRAYIASQLPQPAQEQAQALLSHYIDYKRELVLLERDLPQLANLDALRQRESAVQALRARVFTTEAHQAFFASEEAYNQFTLQRLAIQHDDKLDAAAKGAAMDQLRAGLPEELQESVMPQLQSELHAQTEQLRAQGASAEDVRALRQQLVGAEATTRLEALDQQRAGWKQRIATFAAAKAQIQNQKGLSDGDKETAIQQLANEQFNENERLRLDAAVELSASN</sequence>
<evidence type="ECO:0000313" key="17">
    <source>
        <dbReference type="EMBL" id="GLK89759.1"/>
    </source>
</evidence>
<evidence type="ECO:0000256" key="4">
    <source>
        <dbReference type="ARBA" id="ARBA00019692"/>
    </source>
</evidence>
<keyword evidence="8 16" id="KW-0442">Lipid degradation</keyword>
<dbReference type="AlphaFoldDB" id="A0A9W6K820"/>
<evidence type="ECO:0000256" key="7">
    <source>
        <dbReference type="ARBA" id="ARBA00022692"/>
    </source>
</evidence>
<keyword evidence="6 16" id="KW-0997">Cell inner membrane</keyword>
<dbReference type="SUPFAM" id="SSF158855">
    <property type="entry name" value="Lipase chaperone-like"/>
    <property type="match status" value="1"/>
</dbReference>
<evidence type="ECO:0000256" key="15">
    <source>
        <dbReference type="ARBA" id="ARBA00033028"/>
    </source>
</evidence>
<dbReference type="HAMAP" id="MF_00790">
    <property type="entry name" value="Lipase_chap"/>
    <property type="match status" value="1"/>
</dbReference>
<keyword evidence="18" id="KW-1185">Reference proteome</keyword>
<dbReference type="Pfam" id="PF03280">
    <property type="entry name" value="Lipase_chap"/>
    <property type="match status" value="1"/>
</dbReference>
<dbReference type="RefSeq" id="WP_271195949.1">
    <property type="nucleotide sequence ID" value="NZ_BSFN01000007.1"/>
</dbReference>
<dbReference type="Proteomes" id="UP001143328">
    <property type="component" value="Unassembled WGS sequence"/>
</dbReference>
<evidence type="ECO:0000313" key="18">
    <source>
        <dbReference type="Proteomes" id="UP001143328"/>
    </source>
</evidence>
<keyword evidence="7 16" id="KW-0812">Transmembrane</keyword>
<evidence type="ECO:0000256" key="8">
    <source>
        <dbReference type="ARBA" id="ARBA00022963"/>
    </source>
</evidence>
<evidence type="ECO:0000256" key="6">
    <source>
        <dbReference type="ARBA" id="ARBA00022519"/>
    </source>
</evidence>
<evidence type="ECO:0000256" key="5">
    <source>
        <dbReference type="ARBA" id="ARBA00022475"/>
    </source>
</evidence>
<evidence type="ECO:0000256" key="9">
    <source>
        <dbReference type="ARBA" id="ARBA00022989"/>
    </source>
</evidence>